<evidence type="ECO:0000259" key="1">
    <source>
        <dbReference type="Pfam" id="PF14970"/>
    </source>
</evidence>
<keyword evidence="2" id="KW-1185">Reference proteome</keyword>
<gene>
    <name evidence="3" type="primary">LOC116299531</name>
</gene>
<evidence type="ECO:0000313" key="2">
    <source>
        <dbReference type="Proteomes" id="UP000515163"/>
    </source>
</evidence>
<evidence type="ECO:0000313" key="3">
    <source>
        <dbReference type="RefSeq" id="XP_031564064.1"/>
    </source>
</evidence>
<dbReference type="PANTHER" id="PTHR35076">
    <property type="entry name" value="TUBULIN EPSILON AND DELTA COMPLEX PROTEIN 1"/>
    <property type="match status" value="1"/>
</dbReference>
<reference evidence="3" key="1">
    <citation type="submission" date="2025-08" db="UniProtKB">
        <authorList>
            <consortium name="RefSeq"/>
        </authorList>
    </citation>
    <scope>IDENTIFICATION</scope>
    <source>
        <tissue evidence="3">Tentacle</tissue>
    </source>
</reference>
<dbReference type="InterPro" id="IPR043535">
    <property type="entry name" value="TEDC1"/>
</dbReference>
<feature type="domain" description="Tubulin epsilon and delta complex protein 1" evidence="1">
    <location>
        <begin position="90"/>
        <end position="276"/>
    </location>
</feature>
<dbReference type="PANTHER" id="PTHR35076:SF1">
    <property type="entry name" value="TUBULIN EPSILON AND DELTA COMPLEX PROTEIN 1"/>
    <property type="match status" value="1"/>
</dbReference>
<dbReference type="AlphaFoldDB" id="A0A6P8I644"/>
<dbReference type="InterPro" id="IPR027996">
    <property type="entry name" value="TEDC1_dom"/>
</dbReference>
<proteinExistence type="predicted"/>
<sequence length="301" mass="35079">MTQIRETIESLCVVLKYNGIAEITAETFRQAKFDNQDTTKPMWFTLKNLILWLEMTKDGITVDFNREHGNISEELPGLVRYCKHGMFSIGYRVRSFFALPENMEKLNGSREILLAIGWLMAKENLIKKFATRVKRIISEDLPFKKSCCAGVSLTENALFSTSHSRVTNENERLLRLIEEIILIKGKINAAFRSLLAAKNEYSCVLNRIHKATLPFPQKSPSSSSHLSAIDVYLLYHEKELIRHQERLEHENVYLKSLIFLMDKESSFWKWMESTLDAKLRRNEDSEEDEIQESWMGTTWMK</sequence>
<name>A0A6P8I644_ACTTE</name>
<dbReference type="GeneID" id="116299531"/>
<organism evidence="2 3">
    <name type="scientific">Actinia tenebrosa</name>
    <name type="common">Australian red waratah sea anemone</name>
    <dbReference type="NCBI Taxonomy" id="6105"/>
    <lineage>
        <taxon>Eukaryota</taxon>
        <taxon>Metazoa</taxon>
        <taxon>Cnidaria</taxon>
        <taxon>Anthozoa</taxon>
        <taxon>Hexacorallia</taxon>
        <taxon>Actiniaria</taxon>
        <taxon>Actiniidae</taxon>
        <taxon>Actinia</taxon>
    </lineage>
</organism>
<dbReference type="RefSeq" id="XP_031564064.1">
    <property type="nucleotide sequence ID" value="XM_031708204.1"/>
</dbReference>
<accession>A0A6P8I644</accession>
<dbReference type="Pfam" id="PF14970">
    <property type="entry name" value="TEDC1"/>
    <property type="match status" value="1"/>
</dbReference>
<protein>
    <submittedName>
        <fullName evidence="3">Tubulin epsilon and delta complex protein 1-like isoform X2</fullName>
    </submittedName>
</protein>
<dbReference type="Proteomes" id="UP000515163">
    <property type="component" value="Unplaced"/>
</dbReference>
<dbReference type="OrthoDB" id="9906141at2759"/>